<name>A0ABQ3VDG8_9CHLR</name>
<protein>
    <submittedName>
        <fullName evidence="1">Uncharacterized protein</fullName>
    </submittedName>
</protein>
<comment type="caution">
    <text evidence="1">The sequence shown here is derived from an EMBL/GenBank/DDBJ whole genome shotgun (WGS) entry which is preliminary data.</text>
</comment>
<dbReference type="InterPro" id="IPR027417">
    <property type="entry name" value="P-loop_NTPase"/>
</dbReference>
<sequence length="200" mass="22396">MLLIGGASGSGKTMAARQAGLRLGLPWLQVDDLRLAFQHSQVVLPDPQATRDLYFFAETTHVWRQAAETLRDGLIASSRTLLPALEIVVANHIDTDAPLIIEGDNILPELVERPLLQPYVAHGQLQMVFLQETDADRLRANIEARARGTAQFSPQELQTEARAKWLYSQWLTADATRLHLPVLEARPWETLAERIILTCM</sequence>
<organism evidence="1 2">
    <name type="scientific">Dictyobacter formicarum</name>
    <dbReference type="NCBI Taxonomy" id="2778368"/>
    <lineage>
        <taxon>Bacteria</taxon>
        <taxon>Bacillati</taxon>
        <taxon>Chloroflexota</taxon>
        <taxon>Ktedonobacteria</taxon>
        <taxon>Ktedonobacterales</taxon>
        <taxon>Dictyobacteraceae</taxon>
        <taxon>Dictyobacter</taxon>
    </lineage>
</organism>
<dbReference type="SUPFAM" id="SSF52540">
    <property type="entry name" value="P-loop containing nucleoside triphosphate hydrolases"/>
    <property type="match status" value="1"/>
</dbReference>
<dbReference type="Proteomes" id="UP000635565">
    <property type="component" value="Unassembled WGS sequence"/>
</dbReference>
<evidence type="ECO:0000313" key="2">
    <source>
        <dbReference type="Proteomes" id="UP000635565"/>
    </source>
</evidence>
<proteinExistence type="predicted"/>
<dbReference type="EMBL" id="BNJJ01000004">
    <property type="protein sequence ID" value="GHO83708.1"/>
    <property type="molecule type" value="Genomic_DNA"/>
</dbReference>
<accession>A0ABQ3VDG8</accession>
<reference evidence="1 2" key="1">
    <citation type="journal article" date="2021" name="Int. J. Syst. Evol. Microbiol.">
        <title>Reticulibacter mediterranei gen. nov., sp. nov., within the new family Reticulibacteraceae fam. nov., and Ktedonospora formicarum gen. nov., sp. nov., Ktedonobacter robiniae sp. nov., Dictyobacter formicarum sp. nov. and Dictyobacter arantiisoli sp. nov., belonging to the class Ktedonobacteria.</title>
        <authorList>
            <person name="Yabe S."/>
            <person name="Zheng Y."/>
            <person name="Wang C.M."/>
            <person name="Sakai Y."/>
            <person name="Abe K."/>
            <person name="Yokota A."/>
            <person name="Donadio S."/>
            <person name="Cavaletti L."/>
            <person name="Monciardini P."/>
        </authorList>
    </citation>
    <scope>NUCLEOTIDE SEQUENCE [LARGE SCALE GENOMIC DNA]</scope>
    <source>
        <strain evidence="1 2">SOSP1-9</strain>
    </source>
</reference>
<evidence type="ECO:0000313" key="1">
    <source>
        <dbReference type="EMBL" id="GHO83708.1"/>
    </source>
</evidence>
<gene>
    <name evidence="1" type="ORF">KSZ_17140</name>
</gene>
<dbReference type="Gene3D" id="3.40.50.300">
    <property type="entry name" value="P-loop containing nucleotide triphosphate hydrolases"/>
    <property type="match status" value="1"/>
</dbReference>
<keyword evidence="2" id="KW-1185">Reference proteome</keyword>